<gene>
    <name evidence="7" type="ORF">HS088_TW16G00578</name>
</gene>
<organism evidence="7 8">
    <name type="scientific">Tripterygium wilfordii</name>
    <name type="common">Thunder God vine</name>
    <dbReference type="NCBI Taxonomy" id="458696"/>
    <lineage>
        <taxon>Eukaryota</taxon>
        <taxon>Viridiplantae</taxon>
        <taxon>Streptophyta</taxon>
        <taxon>Embryophyta</taxon>
        <taxon>Tracheophyta</taxon>
        <taxon>Spermatophyta</taxon>
        <taxon>Magnoliopsida</taxon>
        <taxon>eudicotyledons</taxon>
        <taxon>Gunneridae</taxon>
        <taxon>Pentapetalae</taxon>
        <taxon>rosids</taxon>
        <taxon>fabids</taxon>
        <taxon>Celastrales</taxon>
        <taxon>Celastraceae</taxon>
        <taxon>Tripterygium</taxon>
    </lineage>
</organism>
<keyword evidence="6" id="KW-0732">Signal</keyword>
<keyword evidence="2" id="KW-0479">Metal-binding</keyword>
<accession>A0A7J7CJ93</accession>
<protein>
    <submittedName>
        <fullName evidence="7">NEP1-interacting protein-like 2 isoform X2</fullName>
    </submittedName>
</protein>
<name>A0A7J7CJ93_TRIWF</name>
<comment type="caution">
    <text evidence="7">The sequence shown here is derived from an EMBL/GenBank/DDBJ whole genome shotgun (WGS) entry which is preliminary data.</text>
</comment>
<sequence>MRRLPINVKNRVLLLFSLSCSISPKSLPNPNLLVFYPKLPLLQLSISHACQSLLSQFTVRLLQRFGPVCVAASPFLFCYGSCGIRGGAVAGAITGALAGRITDTGTPRGAALGAVAGAVLSLEVLEASRAYWCLEQSGVRGSSTMADFMEELLQERFLSEEFIPSMPTAYPQEVNVASRRNDRIDDVYVHRPIQGLSVDFLKKLPCHVVVK</sequence>
<evidence type="ECO:0000256" key="3">
    <source>
        <dbReference type="ARBA" id="ARBA00022771"/>
    </source>
</evidence>
<reference evidence="7 8" key="1">
    <citation type="journal article" date="2020" name="Nat. Commun.">
        <title>Genome of Tripterygium wilfordii and identification of cytochrome P450 involved in triptolide biosynthesis.</title>
        <authorList>
            <person name="Tu L."/>
            <person name="Su P."/>
            <person name="Zhang Z."/>
            <person name="Gao L."/>
            <person name="Wang J."/>
            <person name="Hu T."/>
            <person name="Zhou J."/>
            <person name="Zhang Y."/>
            <person name="Zhao Y."/>
            <person name="Liu Y."/>
            <person name="Song Y."/>
            <person name="Tong Y."/>
            <person name="Lu Y."/>
            <person name="Yang J."/>
            <person name="Xu C."/>
            <person name="Jia M."/>
            <person name="Peters R.J."/>
            <person name="Huang L."/>
            <person name="Gao W."/>
        </authorList>
    </citation>
    <scope>NUCLEOTIDE SEQUENCE [LARGE SCALE GENOMIC DNA]</scope>
    <source>
        <strain evidence="8">cv. XIE 37</strain>
        <tissue evidence="7">Leaf</tissue>
    </source>
</reference>
<dbReference type="AlphaFoldDB" id="A0A7J7CJ93"/>
<keyword evidence="8" id="KW-1185">Reference proteome</keyword>
<evidence type="ECO:0000256" key="5">
    <source>
        <dbReference type="ARBA" id="ARBA00023136"/>
    </source>
</evidence>
<feature type="chain" id="PRO_5029885715" evidence="6">
    <location>
        <begin position="29"/>
        <end position="211"/>
    </location>
</feature>
<evidence type="ECO:0000256" key="6">
    <source>
        <dbReference type="SAM" id="SignalP"/>
    </source>
</evidence>
<dbReference type="InParanoid" id="A0A7J7CJ93"/>
<dbReference type="GO" id="GO:0016020">
    <property type="term" value="C:membrane"/>
    <property type="evidence" value="ECO:0007669"/>
    <property type="project" value="UniProtKB-SubCell"/>
</dbReference>
<dbReference type="PANTHER" id="PTHR46151:SF18">
    <property type="entry name" value="NEP1-INTERACTING PROTEIN-LIKE 2"/>
    <property type="match status" value="1"/>
</dbReference>
<dbReference type="GO" id="GO:0008270">
    <property type="term" value="F:zinc ion binding"/>
    <property type="evidence" value="ECO:0007669"/>
    <property type="project" value="UniProtKB-KW"/>
</dbReference>
<evidence type="ECO:0000313" key="8">
    <source>
        <dbReference type="Proteomes" id="UP000593562"/>
    </source>
</evidence>
<keyword evidence="5" id="KW-0472">Membrane</keyword>
<evidence type="ECO:0000256" key="1">
    <source>
        <dbReference type="ARBA" id="ARBA00004370"/>
    </source>
</evidence>
<dbReference type="PANTHER" id="PTHR46151">
    <property type="entry name" value="NEP1-INTERACTING PROTEIN-LIKE 2"/>
    <property type="match status" value="1"/>
</dbReference>
<evidence type="ECO:0000256" key="2">
    <source>
        <dbReference type="ARBA" id="ARBA00022723"/>
    </source>
</evidence>
<comment type="subcellular location">
    <subcellularLocation>
        <location evidence="1">Membrane</location>
    </subcellularLocation>
</comment>
<feature type="signal peptide" evidence="6">
    <location>
        <begin position="1"/>
        <end position="28"/>
    </location>
</feature>
<dbReference type="Proteomes" id="UP000593562">
    <property type="component" value="Unassembled WGS sequence"/>
</dbReference>
<evidence type="ECO:0000256" key="4">
    <source>
        <dbReference type="ARBA" id="ARBA00022833"/>
    </source>
</evidence>
<evidence type="ECO:0000313" key="7">
    <source>
        <dbReference type="EMBL" id="KAF5734135.1"/>
    </source>
</evidence>
<keyword evidence="3" id="KW-0863">Zinc-finger</keyword>
<keyword evidence="4" id="KW-0862">Zinc</keyword>
<proteinExistence type="predicted"/>
<dbReference type="EMBL" id="JAAARO010000016">
    <property type="protein sequence ID" value="KAF5734135.1"/>
    <property type="molecule type" value="Genomic_DNA"/>
</dbReference>